<dbReference type="PANTHER" id="PTHR30288:SF0">
    <property type="entry name" value="FLAGELLAR HOOK-ASSOCIATED PROTEIN 2"/>
    <property type="match status" value="1"/>
</dbReference>
<dbReference type="InterPro" id="IPR003481">
    <property type="entry name" value="FliD_N"/>
</dbReference>
<evidence type="ECO:0000256" key="5">
    <source>
        <dbReference type="RuleBase" id="RU362066"/>
    </source>
</evidence>
<accession>A0A074M909</accession>
<evidence type="ECO:0000256" key="1">
    <source>
        <dbReference type="ARBA" id="ARBA00009764"/>
    </source>
</evidence>
<feature type="domain" description="Flagellar hook-associated protein 2 N-terminal" evidence="6">
    <location>
        <begin position="16"/>
        <end position="113"/>
    </location>
</feature>
<feature type="coiled-coil region" evidence="5">
    <location>
        <begin position="417"/>
        <end position="444"/>
    </location>
</feature>
<dbReference type="GO" id="GO:0009424">
    <property type="term" value="C:bacterial-type flagellum hook"/>
    <property type="evidence" value="ECO:0007669"/>
    <property type="project" value="UniProtKB-UniRule"/>
</dbReference>
<evidence type="ECO:0000259" key="6">
    <source>
        <dbReference type="Pfam" id="PF02465"/>
    </source>
</evidence>
<keyword evidence="3 5" id="KW-0175">Coiled coil</keyword>
<comment type="similarity">
    <text evidence="1 5">Belongs to the FliD family.</text>
</comment>
<comment type="subunit">
    <text evidence="2 5">Homopentamer.</text>
</comment>
<dbReference type="GO" id="GO:0005576">
    <property type="term" value="C:extracellular region"/>
    <property type="evidence" value="ECO:0007669"/>
    <property type="project" value="UniProtKB-SubCell"/>
</dbReference>
<dbReference type="Pfam" id="PF02465">
    <property type="entry name" value="FliD_N"/>
    <property type="match status" value="1"/>
</dbReference>
<name>A0A074M909_ERYLO</name>
<dbReference type="GO" id="GO:0009421">
    <property type="term" value="C:bacterial-type flagellum filament cap"/>
    <property type="evidence" value="ECO:0007669"/>
    <property type="project" value="InterPro"/>
</dbReference>
<dbReference type="PANTHER" id="PTHR30288">
    <property type="entry name" value="FLAGELLAR CAP/ASSEMBLY PROTEIN FLID"/>
    <property type="match status" value="1"/>
</dbReference>
<dbReference type="GO" id="GO:0071973">
    <property type="term" value="P:bacterial-type flagellum-dependent cell motility"/>
    <property type="evidence" value="ECO:0007669"/>
    <property type="project" value="TreeGrafter"/>
</dbReference>
<keyword evidence="9" id="KW-1185">Reference proteome</keyword>
<sequence>MENQGSSIITALGAGSGIDFIQLANDLSEASFSPRRANLENRNATLEAQISSAALLRSSLNNLASALGDRVRNGDLAPQPRLGNPAIADVSTTTGIAPQGSYSLEVSQLAQSQTLASRSYGARTDLVGEGTLNIRFGTVDGASFSEDTGQTALAIDVTAQDTLASIATKISNRSDGKLFAYVAQGSNGAQLVIKGEDGAQNGFVLEPVSTSGAPSGSAGNLDYLSWNPATDAGELRQASQDAIFSLDTVQLTSPSNNVTGLPEGISLTLNATNVGAPTTLDFDTNNGAISAVMTDFVAALNDIVLLLNQEASGLGSTLGNDSGARGLRADLSGLASRIVMPGAQDGEPRTLSDLGLSITREGTFQLDTTRLNATLTNSPDGVAAMFTAGASGVFATIDKLARENTLLRDPGSLGGSITRYQAQIERNEERLSRVADNQEALRSRLTRSFVAAQNNVSQSQSTLSFLQQQIDAFNSSN</sequence>
<gene>
    <name evidence="8" type="ORF">EH31_14555</name>
</gene>
<dbReference type="GO" id="GO:0007155">
    <property type="term" value="P:cell adhesion"/>
    <property type="evidence" value="ECO:0007669"/>
    <property type="project" value="InterPro"/>
</dbReference>
<comment type="subcellular location">
    <subcellularLocation>
        <location evidence="5">Secreted</location>
    </subcellularLocation>
    <subcellularLocation>
        <location evidence="5">Bacterial flagellum</location>
    </subcellularLocation>
</comment>
<dbReference type="Proteomes" id="UP000027647">
    <property type="component" value="Unassembled WGS sequence"/>
</dbReference>
<evidence type="ECO:0000313" key="8">
    <source>
        <dbReference type="EMBL" id="KEO89245.1"/>
    </source>
</evidence>
<reference evidence="8 9" key="1">
    <citation type="submission" date="2014-04" db="EMBL/GenBank/DDBJ databases">
        <title>A comprehensive comparison of genomes of Erythrobacter spp. strains.</title>
        <authorList>
            <person name="Zheng Q."/>
        </authorList>
    </citation>
    <scope>NUCLEOTIDE SEQUENCE [LARGE SCALE GENOMIC DNA]</scope>
    <source>
        <strain evidence="8 9">DSM 6997</strain>
    </source>
</reference>
<dbReference type="Pfam" id="PF07195">
    <property type="entry name" value="FliD_C"/>
    <property type="match status" value="1"/>
</dbReference>
<dbReference type="EMBL" id="JMIW01000006">
    <property type="protein sequence ID" value="KEO89245.1"/>
    <property type="molecule type" value="Genomic_DNA"/>
</dbReference>
<proteinExistence type="inferred from homology"/>
<keyword evidence="4 5" id="KW-0975">Bacterial flagellum</keyword>
<evidence type="ECO:0000256" key="2">
    <source>
        <dbReference type="ARBA" id="ARBA00011255"/>
    </source>
</evidence>
<evidence type="ECO:0000256" key="3">
    <source>
        <dbReference type="ARBA" id="ARBA00023054"/>
    </source>
</evidence>
<evidence type="ECO:0000313" key="9">
    <source>
        <dbReference type="Proteomes" id="UP000027647"/>
    </source>
</evidence>
<comment type="function">
    <text evidence="5">Required for morphogenesis and for the elongation of the flagellar filament by facilitating polymerization of the flagellin monomers at the tip of growing filament. Forms a capping structure, which prevents flagellin subunits (transported through the central channel of the flagellum) from leaking out without polymerization at the distal end.</text>
</comment>
<comment type="caution">
    <text evidence="8">The sequence shown here is derived from an EMBL/GenBank/DDBJ whole genome shotgun (WGS) entry which is preliminary data.</text>
</comment>
<dbReference type="eggNOG" id="COG1345">
    <property type="taxonomic scope" value="Bacteria"/>
</dbReference>
<dbReference type="InterPro" id="IPR040026">
    <property type="entry name" value="FliD"/>
</dbReference>
<dbReference type="STRING" id="1044.EH31_14555"/>
<dbReference type="OrthoDB" id="7388356at2"/>
<dbReference type="AlphaFoldDB" id="A0A074M909"/>
<organism evidence="8 9">
    <name type="scientific">Erythrobacter longus</name>
    <dbReference type="NCBI Taxonomy" id="1044"/>
    <lineage>
        <taxon>Bacteria</taxon>
        <taxon>Pseudomonadati</taxon>
        <taxon>Pseudomonadota</taxon>
        <taxon>Alphaproteobacteria</taxon>
        <taxon>Sphingomonadales</taxon>
        <taxon>Erythrobacteraceae</taxon>
        <taxon>Erythrobacter/Porphyrobacter group</taxon>
        <taxon>Erythrobacter</taxon>
    </lineage>
</organism>
<evidence type="ECO:0000256" key="4">
    <source>
        <dbReference type="ARBA" id="ARBA00023143"/>
    </source>
</evidence>
<dbReference type="InterPro" id="IPR010809">
    <property type="entry name" value="FliD_C"/>
</dbReference>
<dbReference type="RefSeq" id="WP_034961158.1">
    <property type="nucleotide sequence ID" value="NZ_JMIW01000006.1"/>
</dbReference>
<evidence type="ECO:0000259" key="7">
    <source>
        <dbReference type="Pfam" id="PF07195"/>
    </source>
</evidence>
<feature type="domain" description="Flagellar hook-associated protein 2 C-terminal" evidence="7">
    <location>
        <begin position="239"/>
        <end position="460"/>
    </location>
</feature>
<protein>
    <recommendedName>
        <fullName evidence="5">Flagellar hook-associated protein 2</fullName>
        <shortName evidence="5">HAP2</shortName>
    </recommendedName>
    <alternativeName>
        <fullName evidence="5">Flagellar cap protein</fullName>
    </alternativeName>
</protein>
<keyword evidence="5" id="KW-0964">Secreted</keyword>